<name>A0A8S9L1S0_BRACR</name>
<reference evidence="2" key="1">
    <citation type="submission" date="2019-12" db="EMBL/GenBank/DDBJ databases">
        <title>Genome sequencing and annotation of Brassica cretica.</title>
        <authorList>
            <person name="Studholme D.J."/>
            <person name="Sarris P.F."/>
        </authorList>
    </citation>
    <scope>NUCLEOTIDE SEQUENCE</scope>
    <source>
        <strain evidence="2">PFS-001/15</strain>
        <tissue evidence="2">Leaf</tissue>
    </source>
</reference>
<organism evidence="2 3">
    <name type="scientific">Brassica cretica</name>
    <name type="common">Mustard</name>
    <dbReference type="NCBI Taxonomy" id="69181"/>
    <lineage>
        <taxon>Eukaryota</taxon>
        <taxon>Viridiplantae</taxon>
        <taxon>Streptophyta</taxon>
        <taxon>Embryophyta</taxon>
        <taxon>Tracheophyta</taxon>
        <taxon>Spermatophyta</taxon>
        <taxon>Magnoliopsida</taxon>
        <taxon>eudicotyledons</taxon>
        <taxon>Gunneridae</taxon>
        <taxon>Pentapetalae</taxon>
        <taxon>rosids</taxon>
        <taxon>malvids</taxon>
        <taxon>Brassicales</taxon>
        <taxon>Brassicaceae</taxon>
        <taxon>Brassiceae</taxon>
        <taxon>Brassica</taxon>
    </lineage>
</organism>
<sequence length="278" mass="31889">MLQRCVDIFGLVSWIFSWFMYVSRVGSAFYCRSSMLEIRDTSNAEVLIKGCLTMLRIVNCALAAVSISGFISQFVVFNSQGFVSLFSSMVVEFRGLLYVIGFLSVVFAPIFICCICFIVIVVSLAMMAMLSCSVNTFSILGESMRRRITTRVVSLVRSEPWTERIFPTTSIVEQSNHDWRLISGAPVMTSSIMVGNPRSRGGQRLCSDYYDQDGETRRLSDGRRERRFEELETRERHFLEDGQNYEESMSFVEMQIGFIKDENHIYRVYRGATNQEHL</sequence>
<keyword evidence="1" id="KW-0812">Transmembrane</keyword>
<gene>
    <name evidence="2" type="ORF">F2Q68_00009088</name>
</gene>
<feature type="transmembrane region" description="Helical" evidence="1">
    <location>
        <begin position="96"/>
        <end position="125"/>
    </location>
</feature>
<feature type="transmembrane region" description="Helical" evidence="1">
    <location>
        <begin position="52"/>
        <end position="76"/>
    </location>
</feature>
<dbReference type="EMBL" id="QGKW02000717">
    <property type="protein sequence ID" value="KAF2599947.1"/>
    <property type="molecule type" value="Genomic_DNA"/>
</dbReference>
<comment type="caution">
    <text evidence="2">The sequence shown here is derived from an EMBL/GenBank/DDBJ whole genome shotgun (WGS) entry which is preliminary data.</text>
</comment>
<evidence type="ECO:0000256" key="1">
    <source>
        <dbReference type="SAM" id="Phobius"/>
    </source>
</evidence>
<proteinExistence type="predicted"/>
<keyword evidence="1" id="KW-1133">Transmembrane helix</keyword>
<evidence type="ECO:0000313" key="2">
    <source>
        <dbReference type="EMBL" id="KAF2599947.1"/>
    </source>
</evidence>
<accession>A0A8S9L1S0</accession>
<dbReference type="AlphaFoldDB" id="A0A8S9L1S0"/>
<protein>
    <submittedName>
        <fullName evidence="2">Uncharacterized protein</fullName>
    </submittedName>
</protein>
<evidence type="ECO:0000313" key="3">
    <source>
        <dbReference type="Proteomes" id="UP000712281"/>
    </source>
</evidence>
<keyword evidence="1" id="KW-0472">Membrane</keyword>
<dbReference type="Proteomes" id="UP000712281">
    <property type="component" value="Unassembled WGS sequence"/>
</dbReference>
<feature type="transmembrane region" description="Helical" evidence="1">
    <location>
        <begin position="12"/>
        <end position="31"/>
    </location>
</feature>